<protein>
    <recommendedName>
        <fullName evidence="2">Activator of Hsp90 ATPase homologue 1/2-like C-terminal domain-containing protein</fullName>
    </recommendedName>
</protein>
<reference evidence="3 4" key="1">
    <citation type="submission" date="2018-03" db="EMBL/GenBank/DDBJ databases">
        <authorList>
            <person name="Keele B.F."/>
        </authorList>
    </citation>
    <scope>NUCLEOTIDE SEQUENCE [LARGE SCALE GENOMIC DNA]</scope>
    <source>
        <strain evidence="3 4">YL28-9</strain>
    </source>
</reference>
<organism evidence="3 4">
    <name type="scientific">Pedobacter yulinensis</name>
    <dbReference type="NCBI Taxonomy" id="2126353"/>
    <lineage>
        <taxon>Bacteria</taxon>
        <taxon>Pseudomonadati</taxon>
        <taxon>Bacteroidota</taxon>
        <taxon>Sphingobacteriia</taxon>
        <taxon>Sphingobacteriales</taxon>
        <taxon>Sphingobacteriaceae</taxon>
        <taxon>Pedobacter</taxon>
    </lineage>
</organism>
<sequence length="164" mass="18802">MKDFDWSSFTKRIAVKSTLAEIYSAWTTAANLERWFLERVNFRDAAGKPADPLSPVNKGCSYDWYWFLEPAPMHGRIVAANGIDHLQFTFEGPSLVDVQLSAFEEYVIIELRHHSIPGDDHSRQHIRLGCSNGWAFYLHNLKSVYEGGIDLRNKDLRLGTMINN</sequence>
<dbReference type="Proteomes" id="UP000240912">
    <property type="component" value="Unassembled WGS sequence"/>
</dbReference>
<evidence type="ECO:0000313" key="4">
    <source>
        <dbReference type="Proteomes" id="UP000240912"/>
    </source>
</evidence>
<dbReference type="OrthoDB" id="9800631at2"/>
<dbReference type="SUPFAM" id="SSF55961">
    <property type="entry name" value="Bet v1-like"/>
    <property type="match status" value="1"/>
</dbReference>
<evidence type="ECO:0000313" key="3">
    <source>
        <dbReference type="EMBL" id="PST84537.1"/>
    </source>
</evidence>
<feature type="domain" description="Activator of Hsp90 ATPase homologue 1/2-like C-terminal" evidence="2">
    <location>
        <begin position="18"/>
        <end position="144"/>
    </location>
</feature>
<keyword evidence="4" id="KW-1185">Reference proteome</keyword>
<evidence type="ECO:0000256" key="1">
    <source>
        <dbReference type="ARBA" id="ARBA00006817"/>
    </source>
</evidence>
<evidence type="ECO:0000259" key="2">
    <source>
        <dbReference type="Pfam" id="PF08327"/>
    </source>
</evidence>
<accession>A0A2T3HQ74</accession>
<proteinExistence type="inferred from homology"/>
<dbReference type="Gene3D" id="3.30.530.20">
    <property type="match status" value="1"/>
</dbReference>
<dbReference type="InterPro" id="IPR013538">
    <property type="entry name" value="ASHA1/2-like_C"/>
</dbReference>
<dbReference type="CDD" id="cd07814">
    <property type="entry name" value="SRPBCC_CalC_Aha1-like"/>
    <property type="match status" value="1"/>
</dbReference>
<dbReference type="EMBL" id="PYLS01000004">
    <property type="protein sequence ID" value="PST84537.1"/>
    <property type="molecule type" value="Genomic_DNA"/>
</dbReference>
<name>A0A2T3HQ74_9SPHI</name>
<dbReference type="AlphaFoldDB" id="A0A2T3HQ74"/>
<dbReference type="RefSeq" id="WP_107214709.1">
    <property type="nucleotide sequence ID" value="NZ_KZ686268.1"/>
</dbReference>
<gene>
    <name evidence="3" type="ORF">C7T94_06390</name>
</gene>
<comment type="similarity">
    <text evidence="1">Belongs to the AHA1 family.</text>
</comment>
<dbReference type="Pfam" id="PF08327">
    <property type="entry name" value="AHSA1"/>
    <property type="match status" value="1"/>
</dbReference>
<comment type="caution">
    <text evidence="3">The sequence shown here is derived from an EMBL/GenBank/DDBJ whole genome shotgun (WGS) entry which is preliminary data.</text>
</comment>
<dbReference type="InterPro" id="IPR023393">
    <property type="entry name" value="START-like_dom_sf"/>
</dbReference>